<dbReference type="InterPro" id="IPR045344">
    <property type="entry name" value="C-JID"/>
</dbReference>
<evidence type="ECO:0000256" key="3">
    <source>
        <dbReference type="ARBA" id="ARBA00022821"/>
    </source>
</evidence>
<keyword evidence="3" id="KW-0611">Plant defense</keyword>
<evidence type="ECO:0000256" key="2">
    <source>
        <dbReference type="ARBA" id="ARBA00022737"/>
    </source>
</evidence>
<dbReference type="InterPro" id="IPR050715">
    <property type="entry name" value="LRR-SigEffector_domain"/>
</dbReference>
<keyword evidence="1" id="KW-0433">Leucine-rich repeat</keyword>
<organism evidence="6 7">
    <name type="scientific">Cynara cardunculus var. scolymus</name>
    <name type="common">Globe artichoke</name>
    <name type="synonym">Cynara scolymus</name>
    <dbReference type="NCBI Taxonomy" id="59895"/>
    <lineage>
        <taxon>Eukaryota</taxon>
        <taxon>Viridiplantae</taxon>
        <taxon>Streptophyta</taxon>
        <taxon>Embryophyta</taxon>
        <taxon>Tracheophyta</taxon>
        <taxon>Spermatophyta</taxon>
        <taxon>Magnoliopsida</taxon>
        <taxon>eudicotyledons</taxon>
        <taxon>Gunneridae</taxon>
        <taxon>Pentapetalae</taxon>
        <taxon>asterids</taxon>
        <taxon>campanulids</taxon>
        <taxon>Asterales</taxon>
        <taxon>Asteraceae</taxon>
        <taxon>Carduoideae</taxon>
        <taxon>Cardueae</taxon>
        <taxon>Carduinae</taxon>
        <taxon>Cynara</taxon>
    </lineage>
</organism>
<dbReference type="Pfam" id="PF20160">
    <property type="entry name" value="C-JID"/>
    <property type="match status" value="1"/>
</dbReference>
<dbReference type="Gramene" id="KVI07806">
    <property type="protein sequence ID" value="KVI07806"/>
    <property type="gene ID" value="Ccrd_013831"/>
</dbReference>
<dbReference type="SUPFAM" id="SSF52058">
    <property type="entry name" value="L domain-like"/>
    <property type="match status" value="1"/>
</dbReference>
<feature type="domain" description="Disease resistance protein RPS4B/Roq1-like leucine-rich repeats" evidence="5">
    <location>
        <begin position="152"/>
        <end position="345"/>
    </location>
</feature>
<dbReference type="PANTHER" id="PTHR45752:SF195">
    <property type="entry name" value="LEUCINE-RICH REPEAT (LRR) FAMILY PROTEIN-RELATED"/>
    <property type="match status" value="1"/>
</dbReference>
<dbReference type="InterPro" id="IPR058546">
    <property type="entry name" value="RPS4B/Roq1-like_LRR"/>
</dbReference>
<dbReference type="Pfam" id="PF23286">
    <property type="entry name" value="LRR_13"/>
    <property type="match status" value="1"/>
</dbReference>
<dbReference type="InterPro" id="IPR032675">
    <property type="entry name" value="LRR_dom_sf"/>
</dbReference>
<evidence type="ECO:0000313" key="7">
    <source>
        <dbReference type="Proteomes" id="UP000243975"/>
    </source>
</evidence>
<feature type="domain" description="C-JID" evidence="4">
    <location>
        <begin position="391"/>
        <end position="527"/>
    </location>
</feature>
<accession>A0A103YEU8</accession>
<evidence type="ECO:0000259" key="4">
    <source>
        <dbReference type="Pfam" id="PF20160"/>
    </source>
</evidence>
<dbReference type="Proteomes" id="UP000243975">
    <property type="component" value="Unassembled WGS sequence"/>
</dbReference>
<gene>
    <name evidence="6" type="ORF">Ccrd_013831</name>
</gene>
<dbReference type="STRING" id="59895.A0A103YEU8"/>
<keyword evidence="2" id="KW-0677">Repeat</keyword>
<dbReference type="EMBL" id="LEKV01001486">
    <property type="protein sequence ID" value="KVI07806.1"/>
    <property type="molecule type" value="Genomic_DNA"/>
</dbReference>
<sequence>MCDEIGGYSNDVFKNMKSIRLLNIYHDFTSTKPTTLPDELRWLTWYEYPFSSLPVGNLRKLVGLEIEYGNIEHLWIGYKFLPNLKFIHLQWLGCIESFPDVSGAPNVESLILYDCTNLMEVHKSLGTLRKLAYLNMTGCYNLKYLPSMIEMESLETLILSSCFMLEKFPEVSSRVEKLSNIYLRACPYLKIIPNSICELKNLKVLDLQECRALQHLPEELGSMEKLEELWLGSQNPNCLWPSDIISFHTWTKLCCLRKLDLSCRQIEEHDFPNDFHAFSSLEELYLSDNSKLVHLPASISHLSRLKHLELNECQHLRNIQGLPSGIQVLKASNCSALEEIEDLTEEYVSLHKIFLPGCERLLENQENLDKMLQQSFVKKCAAGDHVLSIRIPGSKIPSWFKEQQLGNHISLKLPPEWHTDIKGFVVCGVFQGKWPRVRITCATQIKFKFGINATLMPELEVDIINAFAVNDKLSIWIVYVPFSLYQQQTYDDSNREGNLLINISEPLMLGKKAVRCGAHIMYKEDVESMHQIGSCIHDYQDFHFLHDVNDGTVTYAEKES</sequence>
<proteinExistence type="predicted"/>
<protein>
    <submittedName>
        <fullName evidence="6">Leucine-rich repeat-containing protein</fullName>
    </submittedName>
</protein>
<dbReference type="PANTHER" id="PTHR45752">
    <property type="entry name" value="LEUCINE-RICH REPEAT-CONTAINING"/>
    <property type="match status" value="1"/>
</dbReference>
<evidence type="ECO:0000313" key="6">
    <source>
        <dbReference type="EMBL" id="KVI07806.1"/>
    </source>
</evidence>
<evidence type="ECO:0000259" key="5">
    <source>
        <dbReference type="Pfam" id="PF23286"/>
    </source>
</evidence>
<comment type="caution">
    <text evidence="6">The sequence shown here is derived from an EMBL/GenBank/DDBJ whole genome shotgun (WGS) entry which is preliminary data.</text>
</comment>
<reference evidence="6 7" key="1">
    <citation type="journal article" date="2016" name="Sci. Rep.">
        <title>The genome sequence of the outbreeding globe artichoke constructed de novo incorporating a phase-aware low-pass sequencing strategy of F1 progeny.</title>
        <authorList>
            <person name="Scaglione D."/>
            <person name="Reyes-Chin-Wo S."/>
            <person name="Acquadro A."/>
            <person name="Froenicke L."/>
            <person name="Portis E."/>
            <person name="Beitel C."/>
            <person name="Tirone M."/>
            <person name="Mauro R."/>
            <person name="Lo Monaco A."/>
            <person name="Mauromicale G."/>
            <person name="Faccioli P."/>
            <person name="Cattivelli L."/>
            <person name="Rieseberg L."/>
            <person name="Michelmore R."/>
            <person name="Lanteri S."/>
        </authorList>
    </citation>
    <scope>NUCLEOTIDE SEQUENCE [LARGE SCALE GENOMIC DNA]</scope>
    <source>
        <strain evidence="6">2C</strain>
    </source>
</reference>
<dbReference type="Gene3D" id="3.80.10.10">
    <property type="entry name" value="Ribonuclease Inhibitor"/>
    <property type="match status" value="3"/>
</dbReference>
<dbReference type="OMA" id="HECEEML"/>
<evidence type="ECO:0000256" key="1">
    <source>
        <dbReference type="ARBA" id="ARBA00022614"/>
    </source>
</evidence>
<dbReference type="AlphaFoldDB" id="A0A103YEU8"/>
<name>A0A103YEU8_CYNCS</name>
<keyword evidence="7" id="KW-1185">Reference proteome</keyword>